<keyword evidence="3" id="KW-0472">Membrane</keyword>
<keyword evidence="3" id="KW-1133">Transmembrane helix</keyword>
<comment type="caution">
    <text evidence="4">The sequence shown here is derived from an EMBL/GenBank/DDBJ whole genome shotgun (WGS) entry which is preliminary data.</text>
</comment>
<accession>A0ABW4JKQ1</accession>
<sequence>MDMNSREKAQLQPKTDTSVALAEPSQNETESYLAEISDHLMTIRSHQGVVQDRFTTVSKNLEQSNEARIELLNKVNHAIKGLEQRQQKFTQEVLDTLKTQNRTLNTRLETKEKELTQALTEVQKLKQELLNGFMNLHSKSKEPLSHKLYKVGTISLGSIMGGLIIFLIMRILWP</sequence>
<evidence type="ECO:0000313" key="5">
    <source>
        <dbReference type="Proteomes" id="UP001597079"/>
    </source>
</evidence>
<evidence type="ECO:0000313" key="4">
    <source>
        <dbReference type="EMBL" id="MFD1676350.1"/>
    </source>
</evidence>
<gene>
    <name evidence="4" type="ORF">ACFSB2_16725</name>
</gene>
<dbReference type="RefSeq" id="WP_377944254.1">
    <property type="nucleotide sequence ID" value="NZ_JBHUCX010000052.1"/>
</dbReference>
<feature type="transmembrane region" description="Helical" evidence="3">
    <location>
        <begin position="148"/>
        <end position="173"/>
    </location>
</feature>
<evidence type="ECO:0000256" key="1">
    <source>
        <dbReference type="SAM" id="Coils"/>
    </source>
</evidence>
<proteinExistence type="predicted"/>
<evidence type="ECO:0000256" key="2">
    <source>
        <dbReference type="SAM" id="MobiDB-lite"/>
    </source>
</evidence>
<organism evidence="4 5">
    <name type="scientific">Alicyclobacillus fodiniaquatilis</name>
    <dbReference type="NCBI Taxonomy" id="1661150"/>
    <lineage>
        <taxon>Bacteria</taxon>
        <taxon>Bacillati</taxon>
        <taxon>Bacillota</taxon>
        <taxon>Bacilli</taxon>
        <taxon>Bacillales</taxon>
        <taxon>Alicyclobacillaceae</taxon>
        <taxon>Alicyclobacillus</taxon>
    </lineage>
</organism>
<protein>
    <submittedName>
        <fullName evidence="4">Uncharacterized protein</fullName>
    </submittedName>
</protein>
<keyword evidence="3" id="KW-0812">Transmembrane</keyword>
<evidence type="ECO:0000256" key="3">
    <source>
        <dbReference type="SAM" id="Phobius"/>
    </source>
</evidence>
<keyword evidence="5" id="KW-1185">Reference proteome</keyword>
<feature type="compositionally biased region" description="Polar residues" evidence="2">
    <location>
        <begin position="12"/>
        <end position="27"/>
    </location>
</feature>
<dbReference type="Proteomes" id="UP001597079">
    <property type="component" value="Unassembled WGS sequence"/>
</dbReference>
<feature type="region of interest" description="Disordered" evidence="2">
    <location>
        <begin position="1"/>
        <end position="27"/>
    </location>
</feature>
<reference evidence="5" key="1">
    <citation type="journal article" date="2019" name="Int. J. Syst. Evol. Microbiol.">
        <title>The Global Catalogue of Microorganisms (GCM) 10K type strain sequencing project: providing services to taxonomists for standard genome sequencing and annotation.</title>
        <authorList>
            <consortium name="The Broad Institute Genomics Platform"/>
            <consortium name="The Broad Institute Genome Sequencing Center for Infectious Disease"/>
            <person name="Wu L."/>
            <person name="Ma J."/>
        </authorList>
    </citation>
    <scope>NUCLEOTIDE SEQUENCE [LARGE SCALE GENOMIC DNA]</scope>
    <source>
        <strain evidence="5">CGMCC 1.12286</strain>
    </source>
</reference>
<keyword evidence="1" id="KW-0175">Coiled coil</keyword>
<name>A0ABW4JKQ1_9BACL</name>
<dbReference type="EMBL" id="JBHUCX010000052">
    <property type="protein sequence ID" value="MFD1676350.1"/>
    <property type="molecule type" value="Genomic_DNA"/>
</dbReference>
<feature type="coiled-coil region" evidence="1">
    <location>
        <begin position="72"/>
        <end position="128"/>
    </location>
</feature>